<protein>
    <recommendedName>
        <fullName evidence="7">Protein YTP1-like C-terminal domain-containing protein</fullName>
    </recommendedName>
</protein>
<feature type="transmembrane region" description="Helical" evidence="2">
    <location>
        <begin position="26"/>
        <end position="48"/>
    </location>
</feature>
<organism evidence="5 6">
    <name type="scientific">Trichomonascus ciferrii</name>
    <dbReference type="NCBI Taxonomy" id="44093"/>
    <lineage>
        <taxon>Eukaryota</taxon>
        <taxon>Fungi</taxon>
        <taxon>Dikarya</taxon>
        <taxon>Ascomycota</taxon>
        <taxon>Saccharomycotina</taxon>
        <taxon>Dipodascomycetes</taxon>
        <taxon>Dipodascales</taxon>
        <taxon>Trichomonascaceae</taxon>
        <taxon>Trichomonascus</taxon>
        <taxon>Trichomonascus ciferrii complex</taxon>
    </lineage>
</organism>
<feature type="transmembrane region" description="Helical" evidence="2">
    <location>
        <begin position="134"/>
        <end position="156"/>
    </location>
</feature>
<feature type="transmembrane region" description="Helical" evidence="2">
    <location>
        <begin position="296"/>
        <end position="316"/>
    </location>
</feature>
<keyword evidence="2" id="KW-0812">Transmembrane</keyword>
<feature type="transmembrane region" description="Helical" evidence="2">
    <location>
        <begin position="360"/>
        <end position="383"/>
    </location>
</feature>
<comment type="caution">
    <text evidence="5">The sequence shown here is derived from an EMBL/GenBank/DDBJ whole genome shotgun (WGS) entry which is preliminary data.</text>
</comment>
<evidence type="ECO:0008006" key="7">
    <source>
        <dbReference type="Google" id="ProtNLM"/>
    </source>
</evidence>
<evidence type="ECO:0000313" key="5">
    <source>
        <dbReference type="EMBL" id="KAA8907655.1"/>
    </source>
</evidence>
<feature type="transmembrane region" description="Helical" evidence="2">
    <location>
        <begin position="240"/>
        <end position="256"/>
    </location>
</feature>
<feature type="transmembrane region" description="Helical" evidence="2">
    <location>
        <begin position="94"/>
        <end position="113"/>
    </location>
</feature>
<dbReference type="Proteomes" id="UP000761534">
    <property type="component" value="Unassembled WGS sequence"/>
</dbReference>
<gene>
    <name evidence="5" type="ORF">TRICI_004946</name>
</gene>
<dbReference type="OrthoDB" id="4137487at2759"/>
<dbReference type="EMBL" id="SWFS01000376">
    <property type="protein sequence ID" value="KAA8907655.1"/>
    <property type="molecule type" value="Genomic_DNA"/>
</dbReference>
<proteinExistence type="predicted"/>
<keyword evidence="2" id="KW-1133">Transmembrane helix</keyword>
<feature type="transmembrane region" description="Helical" evidence="2">
    <location>
        <begin position="168"/>
        <end position="191"/>
    </location>
</feature>
<dbReference type="PANTHER" id="PTHR31685">
    <property type="entry name" value="INTEGRAL MEMBRANE PROTEIN (AFU_ORTHOLOGUE AFUA_6G12730)-RELATED"/>
    <property type="match status" value="1"/>
</dbReference>
<feature type="transmembrane region" description="Helical" evidence="2">
    <location>
        <begin position="203"/>
        <end position="220"/>
    </location>
</feature>
<dbReference type="CDD" id="cd08760">
    <property type="entry name" value="Cyt_b561_FRRS1_like"/>
    <property type="match status" value="1"/>
</dbReference>
<evidence type="ECO:0000313" key="6">
    <source>
        <dbReference type="Proteomes" id="UP000761534"/>
    </source>
</evidence>
<dbReference type="Pfam" id="PF10355">
    <property type="entry name" value="Ytp1"/>
    <property type="match status" value="1"/>
</dbReference>
<evidence type="ECO:0000256" key="2">
    <source>
        <dbReference type="SAM" id="Phobius"/>
    </source>
</evidence>
<keyword evidence="2" id="KW-0472">Membrane</keyword>
<name>A0A642V4J1_9ASCO</name>
<evidence type="ECO:0000256" key="1">
    <source>
        <dbReference type="SAM" id="MobiDB-lite"/>
    </source>
</evidence>
<dbReference type="AlphaFoldDB" id="A0A642V4J1"/>
<dbReference type="InterPro" id="IPR018825">
    <property type="entry name" value="DUF2427"/>
</dbReference>
<dbReference type="VEuPathDB" id="FungiDB:TRICI_004946"/>
<sequence length="420" mass="47070">MEARHEHHDSHIPPNEYVTDAPIDGILWAHIILMTITFGVIFPTGLVLGLGKSRWHVPCQILGGALTVVGYFLAHAHGGREFSSNNPHGKFAPYVIFLAIVQIGLGVVLKLHLEEKIRHYAVEKIRAIIVKVHLIIACIFPVVSWVQMGFGAITMVGFCHEDHLGQCLAHGIMGSSFIGYGLFLLSMLYVGKGMLERTNKSQEFYDSLIITLWGIVNTFTEHRWGQPWNHKDYQHTAMGIIWWCAGMVGIYLSFYIEDGVRRPRRNHIPALVMIFTGYAMSQHSQNLMISTKVHTMFGVMLMAAGVARMIEISFVLHDAAHQGPYIHAWQYLPPFLLVESGILFMGATEEQMALLDGVGIMHGSYILVMSSVAFLLFLLFLFLNTLNVSLKDKKGAVNADRPTRRTPGEIEMQPFLSDSD</sequence>
<keyword evidence="6" id="KW-1185">Reference proteome</keyword>
<evidence type="ECO:0000259" key="3">
    <source>
        <dbReference type="Pfam" id="PF10348"/>
    </source>
</evidence>
<feature type="domain" description="DUF2427" evidence="3">
    <location>
        <begin position="12"/>
        <end position="112"/>
    </location>
</feature>
<accession>A0A642V4J1</accession>
<dbReference type="InterPro" id="IPR018827">
    <property type="entry name" value="YTP1_C"/>
</dbReference>
<feature type="compositionally biased region" description="Basic and acidic residues" evidence="1">
    <location>
        <begin position="398"/>
        <end position="408"/>
    </location>
</feature>
<reference evidence="5" key="1">
    <citation type="journal article" date="2019" name="G3 (Bethesda)">
        <title>Genome Assemblies of Two Rare Opportunistic Yeast Pathogens: Diutina rugosa (syn. Candida rugosa) and Trichomonascus ciferrii (syn. Candida ciferrii).</title>
        <authorList>
            <person name="Mixao V."/>
            <person name="Saus E."/>
            <person name="Hansen A.P."/>
            <person name="Lass-Florl C."/>
            <person name="Gabaldon T."/>
        </authorList>
    </citation>
    <scope>NUCLEOTIDE SEQUENCE</scope>
    <source>
        <strain evidence="5">CBS 4856</strain>
    </source>
</reference>
<evidence type="ECO:0000259" key="4">
    <source>
        <dbReference type="Pfam" id="PF10355"/>
    </source>
</evidence>
<feature type="domain" description="Protein YTP1-like C-terminal" evidence="4">
    <location>
        <begin position="144"/>
        <end position="384"/>
    </location>
</feature>
<dbReference type="Pfam" id="PF10348">
    <property type="entry name" value="DUF2427"/>
    <property type="match status" value="1"/>
</dbReference>
<dbReference type="PANTHER" id="PTHR31685:SF2">
    <property type="entry name" value="PROTEIN YTP1"/>
    <property type="match status" value="1"/>
</dbReference>
<feature type="region of interest" description="Disordered" evidence="1">
    <location>
        <begin position="398"/>
        <end position="420"/>
    </location>
</feature>
<feature type="transmembrane region" description="Helical" evidence="2">
    <location>
        <begin position="55"/>
        <end position="74"/>
    </location>
</feature>